<dbReference type="PANTHER" id="PTHR42917">
    <property type="entry name" value="2,4-DIENOYL-COA REDUCTASE"/>
    <property type="match status" value="1"/>
</dbReference>
<keyword evidence="12" id="KW-1185">Reference proteome</keyword>
<dbReference type="Pfam" id="PF00724">
    <property type="entry name" value="Oxidored_FMN"/>
    <property type="match status" value="1"/>
</dbReference>
<dbReference type="GO" id="GO:0046872">
    <property type="term" value="F:metal ion binding"/>
    <property type="evidence" value="ECO:0007669"/>
    <property type="project" value="UniProtKB-KW"/>
</dbReference>
<keyword evidence="5" id="KW-0288">FMN</keyword>
<name>A0A1I1T9B8_9RHOB</name>
<dbReference type="GO" id="GO:0008670">
    <property type="term" value="F:2,4-dienoyl-CoA reductase (NADPH) activity"/>
    <property type="evidence" value="ECO:0007669"/>
    <property type="project" value="TreeGrafter"/>
</dbReference>
<dbReference type="InterPro" id="IPR001155">
    <property type="entry name" value="OxRdtase_FMN_N"/>
</dbReference>
<dbReference type="GO" id="GO:0010181">
    <property type="term" value="F:FMN binding"/>
    <property type="evidence" value="ECO:0007669"/>
    <property type="project" value="InterPro"/>
</dbReference>
<dbReference type="AlphaFoldDB" id="A0A1I1T9B8"/>
<evidence type="ECO:0000313" key="12">
    <source>
        <dbReference type="Proteomes" id="UP000325289"/>
    </source>
</evidence>
<evidence type="ECO:0000256" key="7">
    <source>
        <dbReference type="ARBA" id="ARBA00023002"/>
    </source>
</evidence>
<evidence type="ECO:0000256" key="2">
    <source>
        <dbReference type="ARBA" id="ARBA00001966"/>
    </source>
</evidence>
<evidence type="ECO:0000256" key="5">
    <source>
        <dbReference type="ARBA" id="ARBA00022643"/>
    </source>
</evidence>
<comment type="cofactor">
    <cofactor evidence="2">
        <name>[4Fe-4S] cluster</name>
        <dbReference type="ChEBI" id="CHEBI:49883"/>
    </cofactor>
</comment>
<evidence type="ECO:0000256" key="6">
    <source>
        <dbReference type="ARBA" id="ARBA00022723"/>
    </source>
</evidence>
<protein>
    <submittedName>
        <fullName evidence="11">2,4-dienoyl-CoA reductase</fullName>
    </submittedName>
</protein>
<evidence type="ECO:0000256" key="4">
    <source>
        <dbReference type="ARBA" id="ARBA00022630"/>
    </source>
</evidence>
<dbReference type="Gene3D" id="3.20.20.70">
    <property type="entry name" value="Aldolase class I"/>
    <property type="match status" value="1"/>
</dbReference>
<evidence type="ECO:0000256" key="9">
    <source>
        <dbReference type="ARBA" id="ARBA00023014"/>
    </source>
</evidence>
<accession>A0A1I1T9B8</accession>
<keyword evidence="4" id="KW-0285">Flavoprotein</keyword>
<comment type="cofactor">
    <cofactor evidence="1">
        <name>FMN</name>
        <dbReference type="ChEBI" id="CHEBI:58210"/>
    </cofactor>
</comment>
<proteinExistence type="inferred from homology"/>
<keyword evidence="9" id="KW-0411">Iron-sulfur</keyword>
<dbReference type="SUPFAM" id="SSF51395">
    <property type="entry name" value="FMN-linked oxidoreductases"/>
    <property type="match status" value="1"/>
</dbReference>
<evidence type="ECO:0000256" key="3">
    <source>
        <dbReference type="ARBA" id="ARBA00011048"/>
    </source>
</evidence>
<feature type="domain" description="NADH:flavin oxidoreductase/NADH oxidase N-terminal" evidence="10">
    <location>
        <begin position="13"/>
        <end position="347"/>
    </location>
</feature>
<keyword evidence="6" id="KW-0479">Metal-binding</keyword>
<dbReference type="InterPro" id="IPR036188">
    <property type="entry name" value="FAD/NAD-bd_sf"/>
</dbReference>
<dbReference type="SUPFAM" id="SSF51905">
    <property type="entry name" value="FAD/NAD(P)-binding domain"/>
    <property type="match status" value="1"/>
</dbReference>
<dbReference type="EMBL" id="FOMS01000001">
    <property type="protein sequence ID" value="SFD55196.1"/>
    <property type="molecule type" value="Genomic_DNA"/>
</dbReference>
<evidence type="ECO:0000256" key="1">
    <source>
        <dbReference type="ARBA" id="ARBA00001917"/>
    </source>
</evidence>
<organism evidence="11 12">
    <name type="scientific">Roseivivax sediminis</name>
    <dbReference type="NCBI Taxonomy" id="936889"/>
    <lineage>
        <taxon>Bacteria</taxon>
        <taxon>Pseudomonadati</taxon>
        <taxon>Pseudomonadota</taxon>
        <taxon>Alphaproteobacteria</taxon>
        <taxon>Rhodobacterales</taxon>
        <taxon>Roseobacteraceae</taxon>
        <taxon>Roseivivax</taxon>
    </lineage>
</organism>
<dbReference type="InterPro" id="IPR013785">
    <property type="entry name" value="Aldolase_TIM"/>
</dbReference>
<keyword evidence="8" id="KW-0408">Iron</keyword>
<dbReference type="OrthoDB" id="9784632at2"/>
<dbReference type="RefSeq" id="WP_149754319.1">
    <property type="nucleotide sequence ID" value="NZ_FOMS01000001.1"/>
</dbReference>
<comment type="similarity">
    <text evidence="3">In the N-terminal section; belongs to the NADH:flavin oxidoreductase/NADH oxidase family.</text>
</comment>
<gene>
    <name evidence="11" type="ORF">SAMN04515678_101540</name>
</gene>
<evidence type="ECO:0000313" key="11">
    <source>
        <dbReference type="EMBL" id="SFD55196.1"/>
    </source>
</evidence>
<dbReference type="SUPFAM" id="SSF51971">
    <property type="entry name" value="Nucleotide-binding domain"/>
    <property type="match status" value="1"/>
</dbReference>
<dbReference type="Proteomes" id="UP000325289">
    <property type="component" value="Unassembled WGS sequence"/>
</dbReference>
<evidence type="ECO:0000256" key="8">
    <source>
        <dbReference type="ARBA" id="ARBA00023004"/>
    </source>
</evidence>
<dbReference type="Gene3D" id="3.50.50.60">
    <property type="entry name" value="FAD/NAD(P)-binding domain"/>
    <property type="match status" value="1"/>
</dbReference>
<dbReference type="PRINTS" id="PR00411">
    <property type="entry name" value="PNDRDTASEI"/>
</dbReference>
<evidence type="ECO:0000259" key="10">
    <source>
        <dbReference type="Pfam" id="PF00724"/>
    </source>
</evidence>
<dbReference type="Gene3D" id="3.40.50.720">
    <property type="entry name" value="NAD(P)-binding Rossmann-like Domain"/>
    <property type="match status" value="1"/>
</dbReference>
<dbReference type="PANTHER" id="PTHR42917:SF2">
    <property type="entry name" value="2,4-DIENOYL-COA REDUCTASE [(2E)-ENOYL-COA-PRODUCING]"/>
    <property type="match status" value="1"/>
</dbReference>
<dbReference type="Pfam" id="PF13450">
    <property type="entry name" value="NAD_binding_8"/>
    <property type="match status" value="1"/>
</dbReference>
<keyword evidence="7" id="KW-0560">Oxidoreductase</keyword>
<dbReference type="GO" id="GO:0033543">
    <property type="term" value="P:fatty acid beta-oxidation, unsaturated, even number, reductase/isomerase pathway"/>
    <property type="evidence" value="ECO:0007669"/>
    <property type="project" value="TreeGrafter"/>
</dbReference>
<reference evidence="11 12" key="1">
    <citation type="submission" date="2016-10" db="EMBL/GenBank/DDBJ databases">
        <authorList>
            <person name="Varghese N."/>
            <person name="Submissions S."/>
        </authorList>
    </citation>
    <scope>NUCLEOTIDE SEQUENCE [LARGE SCALE GENOMIC DNA]</scope>
    <source>
        <strain evidence="12">YIM D21,KCTC 23444,ACCC 10710</strain>
    </source>
</reference>
<dbReference type="GO" id="GO:0051536">
    <property type="term" value="F:iron-sulfur cluster binding"/>
    <property type="evidence" value="ECO:0007669"/>
    <property type="project" value="UniProtKB-KW"/>
</dbReference>
<dbReference type="InterPro" id="IPR051793">
    <property type="entry name" value="NADH:flavin_oxidoreductase"/>
</dbReference>
<sequence>MDGHSRSAVSDPLLRPFAIRGHRFRNRIVSTSHAAMLDDQGMPADRYRAYHARKARGGLAMTMIGGSAMASPESTWGGGQLDLTDDRVIPYLTTLAEEVHGHGTLVMSQVSHLGRRASSAAMRGASVLAPSPVRETRSRSFPRAMDEADIERIVADYASAARRCRDGGLDGVETVTGGHLIGQFLSPASNKRTDRWGGSVANRAAFGLRVHEAIRRAVGDDMLIGIRFVIDEGDEHGLGLEECIEIARLFEAEGHIDFFNAIYGRMDSDHWLSEHNMPGLFQRSAPFLERMQTFRSEISLPLIHAAAIRDTATARHAVVEGIVDLVGMTRAHFADPDIVSRLARGEEDRIRPCVGASYCLLRKVNCIHNPSTGNELDVPDRIEPAQHPGKAVVVGGGPAGLEAARVLAERGHRVILFEATAELGGQVRIAARAEERRDLIGIVDWREAELARLDVDIRLNAYVEADDVMAEAPDVVVIASGGLPDLDWLRGAEFCDTTWDVLGGSVAAAETAIVYDGTGRQPAPSAALALARAGTSVTFVTPDDAVAVEMPYPDRVGFRKRLAEMTVDRRPELRLVKVQRQAKGLSATFVHELTGAEVEFSANRVVVEHGTLPDDSLYDALLSGAQAAGDDAGKPMPRCELHRIGDAVSSRDVYSSIREAFVCCRVL</sequence>